<dbReference type="PROSITE" id="PS01124">
    <property type="entry name" value="HTH_ARAC_FAMILY_2"/>
    <property type="match status" value="1"/>
</dbReference>
<dbReference type="PRINTS" id="PR00032">
    <property type="entry name" value="HTHARAC"/>
</dbReference>
<dbReference type="Proteomes" id="UP001629156">
    <property type="component" value="Unassembled WGS sequence"/>
</dbReference>
<evidence type="ECO:0000256" key="2">
    <source>
        <dbReference type="ARBA" id="ARBA00023125"/>
    </source>
</evidence>
<reference evidence="5 6" key="1">
    <citation type="submission" date="2024-06" db="EMBL/GenBank/DDBJ databases">
        <authorList>
            <person name="Kaempfer P."/>
            <person name="Viver T."/>
        </authorList>
    </citation>
    <scope>NUCLEOTIDE SEQUENCE [LARGE SCALE GENOMIC DNA]</scope>
    <source>
        <strain evidence="5 6">ST-119</strain>
    </source>
</reference>
<dbReference type="InterPro" id="IPR009057">
    <property type="entry name" value="Homeodomain-like_sf"/>
</dbReference>
<dbReference type="Gene3D" id="1.10.10.60">
    <property type="entry name" value="Homeodomain-like"/>
    <property type="match status" value="1"/>
</dbReference>
<dbReference type="EMBL" id="JBELPZ010000017">
    <property type="protein sequence ID" value="MFL9845515.1"/>
    <property type="molecule type" value="Genomic_DNA"/>
</dbReference>
<dbReference type="PANTHER" id="PTHR43280:SF32">
    <property type="entry name" value="TRANSCRIPTIONAL REGULATORY PROTEIN"/>
    <property type="match status" value="1"/>
</dbReference>
<dbReference type="InterPro" id="IPR020449">
    <property type="entry name" value="Tscrpt_reg_AraC-type_HTH"/>
</dbReference>
<dbReference type="SUPFAM" id="SSF51215">
    <property type="entry name" value="Regulatory protein AraC"/>
    <property type="match status" value="1"/>
</dbReference>
<evidence type="ECO:0000313" key="6">
    <source>
        <dbReference type="Proteomes" id="UP001629156"/>
    </source>
</evidence>
<dbReference type="SMART" id="SM00342">
    <property type="entry name" value="HTH_ARAC"/>
    <property type="match status" value="1"/>
</dbReference>
<dbReference type="InterPro" id="IPR037923">
    <property type="entry name" value="HTH-like"/>
</dbReference>
<keyword evidence="1" id="KW-0805">Transcription regulation</keyword>
<accession>A0ABW8YZT6</accession>
<evidence type="ECO:0000313" key="5">
    <source>
        <dbReference type="EMBL" id="MFL9845515.1"/>
    </source>
</evidence>
<comment type="caution">
    <text evidence="5">The sequence shown here is derived from an EMBL/GenBank/DDBJ whole genome shotgun (WGS) entry which is preliminary data.</text>
</comment>
<keyword evidence="6" id="KW-1185">Reference proteome</keyword>
<evidence type="ECO:0000256" key="3">
    <source>
        <dbReference type="ARBA" id="ARBA00023163"/>
    </source>
</evidence>
<keyword evidence="2" id="KW-0238">DNA-binding</keyword>
<keyword evidence="3" id="KW-0804">Transcription</keyword>
<evidence type="ECO:0000256" key="1">
    <source>
        <dbReference type="ARBA" id="ARBA00023015"/>
    </source>
</evidence>
<dbReference type="PANTHER" id="PTHR43280">
    <property type="entry name" value="ARAC-FAMILY TRANSCRIPTIONAL REGULATOR"/>
    <property type="match status" value="1"/>
</dbReference>
<sequence length="296" mass="34497">MQLTTETNIPVYTLKESSYNGAEHFEIVKGEALTTHQKELFFVPHRNNFYKFVFVKSGQSKHWIDMVPYVVKPNAFYFSSPQQIMLKEESTCSRVIGICFTDEFLNIEDNRVLRQLPIIQNPNYGHELLLSEADVAFIDDISEKILEEYNRGDNWRNSMLTAYMQVLLIYMSRLYTAQVLPDNATTDRELFKKFSQLIEENIVRVHDVAGYAAMVNLSAGHFSELIKEQSGKTAMQHIHDRLLLEAKRLLFHTDTSVKEIAYQLGFEDASYFNRFFKRLTESTPAAYRTAVREMYH</sequence>
<dbReference type="SUPFAM" id="SSF46689">
    <property type="entry name" value="Homeodomain-like"/>
    <property type="match status" value="1"/>
</dbReference>
<proteinExistence type="predicted"/>
<organism evidence="5 6">
    <name type="scientific">Flavobacterium rhizosphaerae</name>
    <dbReference type="NCBI Taxonomy" id="3163298"/>
    <lineage>
        <taxon>Bacteria</taxon>
        <taxon>Pseudomonadati</taxon>
        <taxon>Bacteroidota</taxon>
        <taxon>Flavobacteriia</taxon>
        <taxon>Flavobacteriales</taxon>
        <taxon>Flavobacteriaceae</taxon>
        <taxon>Flavobacterium</taxon>
    </lineage>
</organism>
<evidence type="ECO:0000259" key="4">
    <source>
        <dbReference type="PROSITE" id="PS01124"/>
    </source>
</evidence>
<dbReference type="Pfam" id="PF12833">
    <property type="entry name" value="HTH_18"/>
    <property type="match status" value="1"/>
</dbReference>
<dbReference type="RefSeq" id="WP_408085796.1">
    <property type="nucleotide sequence ID" value="NZ_JBELPZ010000017.1"/>
</dbReference>
<gene>
    <name evidence="5" type="ORF">ABS766_13900</name>
</gene>
<name>A0ABW8YZT6_9FLAO</name>
<feature type="domain" description="HTH araC/xylS-type" evidence="4">
    <location>
        <begin position="192"/>
        <end position="290"/>
    </location>
</feature>
<dbReference type="InterPro" id="IPR018060">
    <property type="entry name" value="HTH_AraC"/>
</dbReference>
<protein>
    <submittedName>
        <fullName evidence="5">AraC family transcriptional regulator</fullName>
    </submittedName>
</protein>